<dbReference type="AlphaFoldDB" id="A0A433Q1X1"/>
<evidence type="ECO:0000313" key="3">
    <source>
        <dbReference type="Proteomes" id="UP000274822"/>
    </source>
</evidence>
<feature type="region of interest" description="Disordered" evidence="1">
    <location>
        <begin position="1"/>
        <end position="29"/>
    </location>
</feature>
<evidence type="ECO:0000256" key="1">
    <source>
        <dbReference type="SAM" id="MobiDB-lite"/>
    </source>
</evidence>
<reference evidence="2 3" key="1">
    <citation type="journal article" date="2018" name="New Phytol.">
        <title>Phylogenomics of Endogonaceae and evolution of mycorrhizas within Mucoromycota.</title>
        <authorList>
            <person name="Chang Y."/>
            <person name="Desiro A."/>
            <person name="Na H."/>
            <person name="Sandor L."/>
            <person name="Lipzen A."/>
            <person name="Clum A."/>
            <person name="Barry K."/>
            <person name="Grigoriev I.V."/>
            <person name="Martin F.M."/>
            <person name="Stajich J.E."/>
            <person name="Smith M.E."/>
            <person name="Bonito G."/>
            <person name="Spatafora J.W."/>
        </authorList>
    </citation>
    <scope>NUCLEOTIDE SEQUENCE [LARGE SCALE GENOMIC DNA]</scope>
    <source>
        <strain evidence="2 3">AD002</strain>
    </source>
</reference>
<sequence length="92" mass="9824">MGYPPAGNTSASRERGLLRGGIPPGTEAGHSDFMVVFRGSGELVDAMHEEGLVECVIGVVYNTSTETTYVSTLYGHICFPSRSSETRTSHSN</sequence>
<protein>
    <submittedName>
        <fullName evidence="2">Uncharacterized protein</fullName>
    </submittedName>
</protein>
<evidence type="ECO:0000313" key="2">
    <source>
        <dbReference type="EMBL" id="RUS23748.1"/>
    </source>
</evidence>
<organism evidence="2 3">
    <name type="scientific">Jimgerdemannia flammicorona</name>
    <dbReference type="NCBI Taxonomy" id="994334"/>
    <lineage>
        <taxon>Eukaryota</taxon>
        <taxon>Fungi</taxon>
        <taxon>Fungi incertae sedis</taxon>
        <taxon>Mucoromycota</taxon>
        <taxon>Mucoromycotina</taxon>
        <taxon>Endogonomycetes</taxon>
        <taxon>Endogonales</taxon>
        <taxon>Endogonaceae</taxon>
        <taxon>Jimgerdemannia</taxon>
    </lineage>
</organism>
<comment type="caution">
    <text evidence="2">The sequence shown here is derived from an EMBL/GenBank/DDBJ whole genome shotgun (WGS) entry which is preliminary data.</text>
</comment>
<keyword evidence="3" id="KW-1185">Reference proteome</keyword>
<gene>
    <name evidence="2" type="ORF">BC938DRAFT_474680</name>
</gene>
<name>A0A433Q1X1_9FUNG</name>
<dbReference type="EMBL" id="RBNJ01018699">
    <property type="protein sequence ID" value="RUS23748.1"/>
    <property type="molecule type" value="Genomic_DNA"/>
</dbReference>
<accession>A0A433Q1X1</accession>
<proteinExistence type="predicted"/>
<dbReference type="Proteomes" id="UP000274822">
    <property type="component" value="Unassembled WGS sequence"/>
</dbReference>